<gene>
    <name evidence="13" type="ORF">HGM15179_013495</name>
</gene>
<dbReference type="Gene3D" id="1.20.900.10">
    <property type="entry name" value="Dbl homology (DH) domain"/>
    <property type="match status" value="1"/>
</dbReference>
<keyword evidence="3" id="KW-0344">Guanine-nucleotide releasing factor</keyword>
<evidence type="ECO:0000313" key="13">
    <source>
        <dbReference type="EMBL" id="TRZ13627.1"/>
    </source>
</evidence>
<feature type="compositionally biased region" description="Polar residues" evidence="9">
    <location>
        <begin position="681"/>
        <end position="698"/>
    </location>
</feature>
<reference evidence="13" key="1">
    <citation type="submission" date="2019-04" db="EMBL/GenBank/DDBJ databases">
        <title>Genome assembly of Zosterops borbonicus 15179.</title>
        <authorList>
            <person name="Leroy T."/>
            <person name="Anselmetti Y."/>
            <person name="Tilak M.-K."/>
            <person name="Nabholz B."/>
        </authorList>
    </citation>
    <scope>NUCLEOTIDE SEQUENCE</scope>
    <source>
        <strain evidence="13">HGM_15179</strain>
        <tissue evidence="13">Muscle</tissue>
    </source>
</reference>
<evidence type="ECO:0000256" key="5">
    <source>
        <dbReference type="ARBA" id="ARBA00022771"/>
    </source>
</evidence>
<proteinExistence type="predicted"/>
<evidence type="ECO:0000256" key="1">
    <source>
        <dbReference type="ARBA" id="ARBA00004245"/>
    </source>
</evidence>
<dbReference type="CDD" id="cd00160">
    <property type="entry name" value="RhoGEF"/>
    <property type="match status" value="1"/>
</dbReference>
<feature type="region of interest" description="Disordered" evidence="9">
    <location>
        <begin position="909"/>
        <end position="942"/>
    </location>
</feature>
<dbReference type="GO" id="GO:0005856">
    <property type="term" value="C:cytoskeleton"/>
    <property type="evidence" value="ECO:0007669"/>
    <property type="project" value="UniProtKB-SubCell"/>
</dbReference>
<dbReference type="InterPro" id="IPR000306">
    <property type="entry name" value="Znf_FYVE"/>
</dbReference>
<dbReference type="PANTHER" id="PTHR12673:SF13">
    <property type="entry name" value="FYVE, RHOGEF AND PH DOMAIN-CONTAINING PROTEIN 5"/>
    <property type="match status" value="1"/>
</dbReference>
<dbReference type="SMART" id="SM00233">
    <property type="entry name" value="PH"/>
    <property type="match status" value="2"/>
</dbReference>
<keyword evidence="5 8" id="KW-0863">Zinc-finger</keyword>
<dbReference type="InterPro" id="IPR051092">
    <property type="entry name" value="FYVE_RhoGEF_PH"/>
</dbReference>
<feature type="domain" description="DH" evidence="11">
    <location>
        <begin position="1068"/>
        <end position="1257"/>
    </location>
</feature>
<evidence type="ECO:0000256" key="9">
    <source>
        <dbReference type="SAM" id="MobiDB-lite"/>
    </source>
</evidence>
<dbReference type="InterPro" id="IPR001849">
    <property type="entry name" value="PH_domain"/>
</dbReference>
<feature type="compositionally biased region" description="Acidic residues" evidence="9">
    <location>
        <begin position="235"/>
        <end position="244"/>
    </location>
</feature>
<dbReference type="CDD" id="cd15742">
    <property type="entry name" value="FYVE_FGD5"/>
    <property type="match status" value="1"/>
</dbReference>
<keyword evidence="6" id="KW-0862">Zinc</keyword>
<dbReference type="SUPFAM" id="SSF50729">
    <property type="entry name" value="PH domain-like"/>
    <property type="match status" value="2"/>
</dbReference>
<feature type="region of interest" description="Disordered" evidence="9">
    <location>
        <begin position="71"/>
        <end position="106"/>
    </location>
</feature>
<feature type="region of interest" description="Disordered" evidence="9">
    <location>
        <begin position="847"/>
        <end position="887"/>
    </location>
</feature>
<comment type="caution">
    <text evidence="13">The sequence shown here is derived from an EMBL/GenBank/DDBJ whole genome shotgun (WGS) entry which is preliminary data.</text>
</comment>
<dbReference type="PROSITE" id="PS50010">
    <property type="entry name" value="DH_2"/>
    <property type="match status" value="1"/>
</dbReference>
<evidence type="ECO:0000259" key="10">
    <source>
        <dbReference type="PROSITE" id="PS50003"/>
    </source>
</evidence>
<feature type="domain" description="FYVE-type" evidence="12">
    <location>
        <begin position="1415"/>
        <end position="1474"/>
    </location>
</feature>
<keyword evidence="14" id="KW-1185">Reference proteome</keyword>
<dbReference type="EMBL" id="SWJQ01000493">
    <property type="protein sequence ID" value="TRZ13627.1"/>
    <property type="molecule type" value="Genomic_DNA"/>
</dbReference>
<dbReference type="SMART" id="SM00325">
    <property type="entry name" value="RhoGEF"/>
    <property type="match status" value="1"/>
</dbReference>
<protein>
    <recommendedName>
        <fullName evidence="15">FYVE, RhoGEF and PH domain containing 5</fullName>
    </recommendedName>
</protein>
<dbReference type="InterPro" id="IPR000219">
    <property type="entry name" value="DH_dom"/>
</dbReference>
<dbReference type="GO" id="GO:0005737">
    <property type="term" value="C:cytoplasm"/>
    <property type="evidence" value="ECO:0007669"/>
    <property type="project" value="TreeGrafter"/>
</dbReference>
<feature type="compositionally biased region" description="Basic and acidic residues" evidence="9">
    <location>
        <begin position="203"/>
        <end position="223"/>
    </location>
</feature>
<dbReference type="SMART" id="SM00064">
    <property type="entry name" value="FYVE"/>
    <property type="match status" value="1"/>
</dbReference>
<feature type="domain" description="PH" evidence="10">
    <location>
        <begin position="1286"/>
        <end position="1380"/>
    </location>
</feature>
<dbReference type="Pfam" id="PF01363">
    <property type="entry name" value="FYVE"/>
    <property type="match status" value="1"/>
</dbReference>
<keyword evidence="2" id="KW-0963">Cytoplasm</keyword>
<feature type="region of interest" description="Disordered" evidence="9">
    <location>
        <begin position="408"/>
        <end position="464"/>
    </location>
</feature>
<dbReference type="GO" id="GO:0008270">
    <property type="term" value="F:zinc ion binding"/>
    <property type="evidence" value="ECO:0007669"/>
    <property type="project" value="UniProtKB-KW"/>
</dbReference>
<accession>A0A8K1G8M9</accession>
<feature type="compositionally biased region" description="Basic and acidic residues" evidence="9">
    <location>
        <begin position="1903"/>
        <end position="1913"/>
    </location>
</feature>
<feature type="compositionally biased region" description="Low complexity" evidence="9">
    <location>
        <begin position="1813"/>
        <end position="1830"/>
    </location>
</feature>
<feature type="region of interest" description="Disordered" evidence="9">
    <location>
        <begin position="1037"/>
        <end position="1062"/>
    </location>
</feature>
<dbReference type="Pfam" id="PF00621">
    <property type="entry name" value="RhoGEF"/>
    <property type="match status" value="1"/>
</dbReference>
<dbReference type="InterPro" id="IPR035899">
    <property type="entry name" value="DBL_dom_sf"/>
</dbReference>
<evidence type="ECO:0000256" key="7">
    <source>
        <dbReference type="ARBA" id="ARBA00023212"/>
    </source>
</evidence>
<dbReference type="GO" id="GO:0005085">
    <property type="term" value="F:guanyl-nucleotide exchange factor activity"/>
    <property type="evidence" value="ECO:0007669"/>
    <property type="project" value="UniProtKB-KW"/>
</dbReference>
<feature type="compositionally biased region" description="Low complexity" evidence="9">
    <location>
        <begin position="1893"/>
        <end position="1902"/>
    </location>
</feature>
<feature type="region of interest" description="Disordered" evidence="9">
    <location>
        <begin position="163"/>
        <end position="272"/>
    </location>
</feature>
<name>A0A8K1G8M9_9PASS</name>
<comment type="subcellular location">
    <subcellularLocation>
        <location evidence="1">Cytoplasm</location>
        <location evidence="1">Cytoskeleton</location>
    </subcellularLocation>
</comment>
<dbReference type="PANTHER" id="PTHR12673">
    <property type="entry name" value="FACIOGENITAL DYSPLASIA PROTEIN"/>
    <property type="match status" value="1"/>
</dbReference>
<feature type="compositionally biased region" description="Polar residues" evidence="9">
    <location>
        <begin position="1831"/>
        <end position="1844"/>
    </location>
</feature>
<feature type="compositionally biased region" description="Low complexity" evidence="9">
    <location>
        <begin position="1748"/>
        <end position="1765"/>
    </location>
</feature>
<dbReference type="OrthoDB" id="245697at2759"/>
<evidence type="ECO:0008006" key="15">
    <source>
        <dbReference type="Google" id="ProtNLM"/>
    </source>
</evidence>
<sequence length="1932" mass="214257">MKPAKNNFSDDAPTSLSSSFYYLKQTSSNLLLLSVEAQEISKPPLAPKPKIIGHLSPAPVSKFSPSLPRADIFHNPNSVSRGPKPPIAPKPKFSADTEGKSSVSTNNNLNKCANGKLVRLDGELCEGNRCNADCLESEADNEYIVVPEAQLPSKDCNYLEHKHDQNLDSTVENEASETPEKVEKEEDNVASDENTSNQEVIEDERCNSSDTAEPREPDSKESSGDCDQSKALCEESLDPPDGDNDATKNVDEDEDVVGDFTENKNKPETSYNLELVKDSNNCETDRDNLLNRDEKLMSDTYRDIIAMPLPADESIPACEKAGKEEEELPEILEMADGCLAHNDDHSVHTELDLKVERDSENDGCASPDMLPEEASEETGPGLELCGDESGAKNGLAEFIHQVAAEEEVDPNEHNNTNAGNASDGCQITERRDEKTSEVACEASKDSEKGEEETVNAENKDDGCQIAPCENECGEEIPMEHSDENLPTERASLHEDGMISDGLPSSLGIEPELEDVTVGAHSENTVEAFKSDELQLEDNEMEANSLNKSVPSSPQKVPLEEDLETCKHGKINVECGTKHVLHENPAVPKLVIVTDESEERKTSSDSLDDPYVLPEENEVVHDVQTDLGADHCKRGELGMDGENNLLPIDRKSIVTRTRSLSGKMPGYVPETVPEETGPETDLPSSQNGSGTEDLSNKSFSLEGKSVEANRTLPTKSRRFIFYPRSYSVEGREIPISVYRESDVCVLDGVRIKRTEDNLSLPCVNGSSGSFSQQNHLSSCGISTPSSLVDIPPPFELAYITKKPITKSSPSLLIENDSPAKYSKKKKSSFKRFLTLKFKKKSENKVHVDVNVSSSRSSSESSYHGPPRVMELEGRSLSSSPQLKSHVGKLRASESPSAVLFYKDGKRKGTPKPFSRTVSRVESFEDRSRPPFMPLPLTKPRSVSFPNADTSDYENIPAMSSDYENIQIPPRRSTRAGTFTEFFEDPSRALSAANENDGYVDMSSFTGFENKQQTTDQETESAYTEPYKVCPVSVTPVEVVTSDEEEKGSEDDETSLGDPSLTNKKEGQSRAYLIAQELMTSEKIYVEMLQLLHTDFYEGILKVLGEGDENEQEEFKLKQGLSELPEIYELHQDILKELEERVLKWDEHQKVADVFLSRKSRFNHHTAYIMQFDRNLALLDETCLKYSQLATMIQEFEQNSGDSLYSVKHQLLKVVHRVFQYRVMLTDYLNNLCPDSTEYEATQAALFIISEITDQANDSMLQAENLQKLVHIEHSVRGQSGLLQPGRIFVKEGTLMKVSGKNRHPRHLFLMNDVLLYTYPQKDGKYRLKNTLAVSGMKVSRPVIEKAQNILKIEYDEHCLTLSASSCSERDDWYSCISKHIPDDCKAHKTSTFHSSVELRERLGIPLGERPPTLVPVSHVMMCMNCGCDFTLTLRRHHCHACGKIVCRNCSRNKYPMKYLKDQVAKVCDSCYMELKRRERPLSVSFPPTSSRPSSSAFSVFHNIHYSSFKKQKRIPSALTEVAASGEGATISGYLSRCKGGKRHWKKRWFVIKGKVLYTYTANEDKVATESLPLLGFTIAPEKEEGSTDTVFHLYHKQTLFYSFRAEDNDSAHSFAVPVTVNRHLPIKQFSDELRKSIKSEDGTGGLLVRLKATTTKILYQLRLGAVNPFRARTVAQGEAPSGQPGLREQSGPEESGPLSPEQSGPQERSPLSPEQSGPQERNPLSPEQSGPQEMSPLSPEQSGPQERNPLSPEESGPEEMSPLSPEQSGPQERSPLSPEQSGPQERNPLSPEESGPEEMSPLSPEQSGPQERNPLSPEESGPEEMSPLSPEQSGPQERNPLSPQESGPEEMSPLSREESSPEETSISSPQESSPEQSGPEERSISSREERSPEESGPQESSPLSREESGPEERSISSPEESGPEGELPSGEQP</sequence>
<feature type="compositionally biased region" description="Basic and acidic residues" evidence="9">
    <location>
        <begin position="428"/>
        <end position="447"/>
    </location>
</feature>
<feature type="compositionally biased region" description="Low complexity" evidence="9">
    <location>
        <begin position="1914"/>
        <end position="1932"/>
    </location>
</feature>
<evidence type="ECO:0000259" key="12">
    <source>
        <dbReference type="PROSITE" id="PS50178"/>
    </source>
</evidence>
<dbReference type="SUPFAM" id="SSF48065">
    <property type="entry name" value="DBL homology domain (DH-domain)"/>
    <property type="match status" value="1"/>
</dbReference>
<dbReference type="PROSITE" id="PS50178">
    <property type="entry name" value="ZF_FYVE"/>
    <property type="match status" value="1"/>
</dbReference>
<dbReference type="InterPro" id="IPR013083">
    <property type="entry name" value="Znf_RING/FYVE/PHD"/>
</dbReference>
<feature type="region of interest" description="Disordered" evidence="9">
    <location>
        <begin position="1674"/>
        <end position="1932"/>
    </location>
</feature>
<feature type="compositionally biased region" description="Low complexity" evidence="9">
    <location>
        <begin position="1787"/>
        <end position="1804"/>
    </location>
</feature>
<dbReference type="Gene3D" id="3.30.40.10">
    <property type="entry name" value="Zinc/RING finger domain, C3HC4 (zinc finger)"/>
    <property type="match status" value="1"/>
</dbReference>
<evidence type="ECO:0000256" key="8">
    <source>
        <dbReference type="PROSITE-ProRule" id="PRU00091"/>
    </source>
</evidence>
<dbReference type="InterPro" id="IPR017455">
    <property type="entry name" value="Znf_FYVE-rel"/>
</dbReference>
<keyword evidence="7" id="KW-0206">Cytoskeleton</keyword>
<feature type="region of interest" description="Disordered" evidence="9">
    <location>
        <begin position="658"/>
        <end position="701"/>
    </location>
</feature>
<keyword evidence="4" id="KW-0479">Metal-binding</keyword>
<evidence type="ECO:0000256" key="3">
    <source>
        <dbReference type="ARBA" id="ARBA00022658"/>
    </source>
</evidence>
<evidence type="ECO:0000259" key="11">
    <source>
        <dbReference type="PROSITE" id="PS50010"/>
    </source>
</evidence>
<feature type="compositionally biased region" description="Acidic residues" evidence="9">
    <location>
        <begin position="1039"/>
        <end position="1053"/>
    </location>
</feature>
<dbReference type="Proteomes" id="UP000796761">
    <property type="component" value="Unassembled WGS sequence"/>
</dbReference>
<feature type="domain" description="PH" evidence="10">
    <location>
        <begin position="1526"/>
        <end position="1622"/>
    </location>
</feature>
<evidence type="ECO:0000256" key="4">
    <source>
        <dbReference type="ARBA" id="ARBA00022723"/>
    </source>
</evidence>
<feature type="compositionally biased region" description="Basic and acidic residues" evidence="9">
    <location>
        <begin position="1878"/>
        <end position="1892"/>
    </location>
</feature>
<dbReference type="InterPro" id="IPR011993">
    <property type="entry name" value="PH-like_dom_sf"/>
</dbReference>
<evidence type="ECO:0000256" key="6">
    <source>
        <dbReference type="ARBA" id="ARBA00022833"/>
    </source>
</evidence>
<organism evidence="13 14">
    <name type="scientific">Zosterops borbonicus</name>
    <dbReference type="NCBI Taxonomy" id="364589"/>
    <lineage>
        <taxon>Eukaryota</taxon>
        <taxon>Metazoa</taxon>
        <taxon>Chordata</taxon>
        <taxon>Craniata</taxon>
        <taxon>Vertebrata</taxon>
        <taxon>Euteleostomi</taxon>
        <taxon>Archelosauria</taxon>
        <taxon>Archosauria</taxon>
        <taxon>Dinosauria</taxon>
        <taxon>Saurischia</taxon>
        <taxon>Theropoda</taxon>
        <taxon>Coelurosauria</taxon>
        <taxon>Aves</taxon>
        <taxon>Neognathae</taxon>
        <taxon>Neoaves</taxon>
        <taxon>Telluraves</taxon>
        <taxon>Australaves</taxon>
        <taxon>Passeriformes</taxon>
        <taxon>Sylvioidea</taxon>
        <taxon>Zosteropidae</taxon>
        <taxon>Zosterops</taxon>
    </lineage>
</organism>
<dbReference type="PROSITE" id="PS50003">
    <property type="entry name" value="PH_DOMAIN"/>
    <property type="match status" value="2"/>
</dbReference>
<feature type="region of interest" description="Disordered" evidence="9">
    <location>
        <begin position="354"/>
        <end position="389"/>
    </location>
</feature>
<dbReference type="Gene3D" id="2.30.29.30">
    <property type="entry name" value="Pleckstrin-homology domain (PH domain)/Phosphotyrosine-binding domain (PTB)"/>
    <property type="match status" value="2"/>
</dbReference>
<evidence type="ECO:0000256" key="2">
    <source>
        <dbReference type="ARBA" id="ARBA00022490"/>
    </source>
</evidence>
<feature type="compositionally biased region" description="Polar residues" evidence="9">
    <location>
        <begin position="413"/>
        <end position="425"/>
    </location>
</feature>
<evidence type="ECO:0000313" key="14">
    <source>
        <dbReference type="Proteomes" id="UP000796761"/>
    </source>
</evidence>
<dbReference type="Pfam" id="PF00169">
    <property type="entry name" value="PH"/>
    <property type="match status" value="2"/>
</dbReference>
<dbReference type="CDD" id="cd15792">
    <property type="entry name" value="PH1_FGD5"/>
    <property type="match status" value="1"/>
</dbReference>
<feature type="compositionally biased region" description="Low complexity" evidence="9">
    <location>
        <begin position="1861"/>
        <end position="1876"/>
    </location>
</feature>
<feature type="compositionally biased region" description="Low complexity" evidence="9">
    <location>
        <begin position="851"/>
        <end position="860"/>
    </location>
</feature>